<feature type="non-terminal residue" evidence="1">
    <location>
        <position position="185"/>
    </location>
</feature>
<gene>
    <name evidence="1" type="primary">ELP1_2</name>
    <name evidence="1" type="ORF">H4S07_002454</name>
</gene>
<comment type="caution">
    <text evidence="1">The sequence shown here is derived from an EMBL/GenBank/DDBJ whole genome shotgun (WGS) entry which is preliminary data.</text>
</comment>
<reference evidence="1" key="1">
    <citation type="submission" date="2022-07" db="EMBL/GenBank/DDBJ databases">
        <title>Phylogenomic reconstructions and comparative analyses of Kickxellomycotina fungi.</title>
        <authorList>
            <person name="Reynolds N.K."/>
            <person name="Stajich J.E."/>
            <person name="Barry K."/>
            <person name="Grigoriev I.V."/>
            <person name="Crous P."/>
            <person name="Smith M.E."/>
        </authorList>
    </citation>
    <scope>NUCLEOTIDE SEQUENCE</scope>
    <source>
        <strain evidence="1">CBS 102833</strain>
    </source>
</reference>
<evidence type="ECO:0000313" key="2">
    <source>
        <dbReference type="Proteomes" id="UP001140096"/>
    </source>
</evidence>
<proteinExistence type="predicted"/>
<feature type="non-terminal residue" evidence="1">
    <location>
        <position position="1"/>
    </location>
</feature>
<dbReference type="EMBL" id="JANBUP010000607">
    <property type="protein sequence ID" value="KAJ2810813.1"/>
    <property type="molecule type" value="Genomic_DNA"/>
</dbReference>
<name>A0ACC1LKI3_9FUNG</name>
<protein>
    <submittedName>
        <fullName evidence="1">Elongator complex protein 1</fullName>
    </submittedName>
</protein>
<accession>A0ACC1LKI3</accession>
<keyword evidence="2" id="KW-1185">Reference proteome</keyword>
<organism evidence="1 2">
    <name type="scientific">Coemansia furcata</name>
    <dbReference type="NCBI Taxonomy" id="417177"/>
    <lineage>
        <taxon>Eukaryota</taxon>
        <taxon>Fungi</taxon>
        <taxon>Fungi incertae sedis</taxon>
        <taxon>Zoopagomycota</taxon>
        <taxon>Kickxellomycotina</taxon>
        <taxon>Kickxellomycetes</taxon>
        <taxon>Kickxellales</taxon>
        <taxon>Kickxellaceae</taxon>
        <taxon>Coemansia</taxon>
    </lineage>
</organism>
<evidence type="ECO:0000313" key="1">
    <source>
        <dbReference type="EMBL" id="KAJ2810813.1"/>
    </source>
</evidence>
<dbReference type="Proteomes" id="UP001140096">
    <property type="component" value="Unassembled WGS sequence"/>
</dbReference>
<sequence>SNKLLQWSPKLGFLALYSGDIFTVHVRKQDGPMEPGLVLTVDSGLVACAWSLDDEVMALVTGETWLLLKTQDFDVVYEFPLAHGQQGKEAPVVLVGDKRKMQYHGKAGKTMVLESSDLVVQNMIACACMDNGQMRILWCGDSAFIAVSFAAQSGARELRIFLWEFWLCSTTVLIEVLKYTLRWQL</sequence>